<accession>B9RWW2</accession>
<reference evidence="2" key="1">
    <citation type="journal article" date="2010" name="Nat. Biotechnol.">
        <title>Draft genome sequence of the oilseed species Ricinus communis.</title>
        <authorList>
            <person name="Chan A.P."/>
            <person name="Crabtree J."/>
            <person name="Zhao Q."/>
            <person name="Lorenzi H."/>
            <person name="Orvis J."/>
            <person name="Puiu D."/>
            <person name="Melake-Berhan A."/>
            <person name="Jones K.M."/>
            <person name="Redman J."/>
            <person name="Chen G."/>
            <person name="Cahoon E.B."/>
            <person name="Gedil M."/>
            <person name="Stanke M."/>
            <person name="Haas B.J."/>
            <person name="Wortman J.R."/>
            <person name="Fraser-Liggett C.M."/>
            <person name="Ravel J."/>
            <person name="Rabinowicz P.D."/>
        </authorList>
    </citation>
    <scope>NUCLEOTIDE SEQUENCE [LARGE SCALE GENOMIC DNA]</scope>
    <source>
        <strain evidence="2">cv. Hale</strain>
    </source>
</reference>
<evidence type="ECO:0000313" key="1">
    <source>
        <dbReference type="EMBL" id="EEF44117.1"/>
    </source>
</evidence>
<dbReference type="AlphaFoldDB" id="B9RWW2"/>
<dbReference type="Proteomes" id="UP000008311">
    <property type="component" value="Unassembled WGS sequence"/>
</dbReference>
<organism evidence="1 2">
    <name type="scientific">Ricinus communis</name>
    <name type="common">Castor bean</name>
    <dbReference type="NCBI Taxonomy" id="3988"/>
    <lineage>
        <taxon>Eukaryota</taxon>
        <taxon>Viridiplantae</taxon>
        <taxon>Streptophyta</taxon>
        <taxon>Embryophyta</taxon>
        <taxon>Tracheophyta</taxon>
        <taxon>Spermatophyta</taxon>
        <taxon>Magnoliopsida</taxon>
        <taxon>eudicotyledons</taxon>
        <taxon>Gunneridae</taxon>
        <taxon>Pentapetalae</taxon>
        <taxon>rosids</taxon>
        <taxon>fabids</taxon>
        <taxon>Malpighiales</taxon>
        <taxon>Euphorbiaceae</taxon>
        <taxon>Acalyphoideae</taxon>
        <taxon>Acalypheae</taxon>
        <taxon>Ricinus</taxon>
    </lineage>
</organism>
<dbReference type="EMBL" id="EQ973825">
    <property type="protein sequence ID" value="EEF44117.1"/>
    <property type="molecule type" value="Genomic_DNA"/>
</dbReference>
<name>B9RWW2_RICCO</name>
<proteinExistence type="predicted"/>
<protein>
    <submittedName>
        <fullName evidence="1">Uncharacterized protein</fullName>
    </submittedName>
</protein>
<evidence type="ECO:0000313" key="2">
    <source>
        <dbReference type="Proteomes" id="UP000008311"/>
    </source>
</evidence>
<gene>
    <name evidence="1" type="ORF">RCOM_1703510</name>
</gene>
<dbReference type="InParanoid" id="B9RWW2"/>
<sequence length="71" mass="7356">MALQTTASSSAQLLLNSTRSSSIARASCSVLAKTATAVAMATTITVATTITRVEMVRVAMTRRGNGINIII</sequence>
<keyword evidence="2" id="KW-1185">Reference proteome</keyword>